<dbReference type="KEGG" id="xak:KIMC2_09400"/>
<dbReference type="GO" id="GO:0030420">
    <property type="term" value="P:establishment of competence for transformation"/>
    <property type="evidence" value="ECO:0007669"/>
    <property type="project" value="UniProtKB-KW"/>
</dbReference>
<dbReference type="SUPFAM" id="SSF54523">
    <property type="entry name" value="Pili subunits"/>
    <property type="match status" value="1"/>
</dbReference>
<keyword evidence="7 10" id="KW-0472">Membrane</keyword>
<dbReference type="PIRSF" id="PIRSF029928">
    <property type="entry name" value="Late_competence_ComGC"/>
    <property type="match status" value="1"/>
</dbReference>
<evidence type="ECO:0000256" key="10">
    <source>
        <dbReference type="SAM" id="Phobius"/>
    </source>
</evidence>
<keyword evidence="6 10" id="KW-1133">Transmembrane helix</keyword>
<keyword evidence="3" id="KW-1003">Cell membrane</keyword>
<feature type="transmembrane region" description="Helical" evidence="10">
    <location>
        <begin position="16"/>
        <end position="37"/>
    </location>
</feature>
<dbReference type="EMBL" id="AP026801">
    <property type="protein sequence ID" value="BDR56378.1"/>
    <property type="molecule type" value="Genomic_DNA"/>
</dbReference>
<dbReference type="AlphaFoldDB" id="A0AAU9DN62"/>
<keyword evidence="8" id="KW-0178">Competence</keyword>
<keyword evidence="12" id="KW-1185">Reference proteome</keyword>
<evidence type="ECO:0000256" key="6">
    <source>
        <dbReference type="ARBA" id="ARBA00022989"/>
    </source>
</evidence>
<evidence type="ECO:0000256" key="7">
    <source>
        <dbReference type="ARBA" id="ARBA00023136"/>
    </source>
</evidence>
<gene>
    <name evidence="11" type="ORF">KIMC2_09400</name>
</gene>
<evidence type="ECO:0008006" key="13">
    <source>
        <dbReference type="Google" id="ProtNLM"/>
    </source>
</evidence>
<dbReference type="Gene3D" id="3.30.700.10">
    <property type="entry name" value="Glycoprotein, Type 4 Pilin"/>
    <property type="match status" value="1"/>
</dbReference>
<evidence type="ECO:0000256" key="2">
    <source>
        <dbReference type="ARBA" id="ARBA00004241"/>
    </source>
</evidence>
<proteinExistence type="inferred from homology"/>
<comment type="subcellular location">
    <subcellularLocation>
        <location evidence="1">Cell membrane</location>
        <topology evidence="1">Single-pass membrane protein</topology>
    </subcellularLocation>
    <subcellularLocation>
        <location evidence="2">Cell surface</location>
    </subcellularLocation>
</comment>
<name>A0AAU9DN62_9LACO</name>
<protein>
    <recommendedName>
        <fullName evidence="13">Competence protein ComGC</fullName>
    </recommendedName>
</protein>
<evidence type="ECO:0000256" key="8">
    <source>
        <dbReference type="ARBA" id="ARBA00023287"/>
    </source>
</evidence>
<dbReference type="GO" id="GO:0005886">
    <property type="term" value="C:plasma membrane"/>
    <property type="evidence" value="ECO:0007669"/>
    <property type="project" value="UniProtKB-SubCell"/>
</dbReference>
<evidence type="ECO:0000256" key="9">
    <source>
        <dbReference type="ARBA" id="ARBA00043982"/>
    </source>
</evidence>
<dbReference type="InterPro" id="IPR016940">
    <property type="entry name" value="ComGC"/>
</dbReference>
<comment type="similarity">
    <text evidence="9">Belongs to the ComGC family.</text>
</comment>
<keyword evidence="4" id="KW-0488">Methylation</keyword>
<dbReference type="Proteomes" id="UP001321804">
    <property type="component" value="Chromosome"/>
</dbReference>
<keyword evidence="5 10" id="KW-0812">Transmembrane</keyword>
<dbReference type="GO" id="GO:0009986">
    <property type="term" value="C:cell surface"/>
    <property type="evidence" value="ECO:0007669"/>
    <property type="project" value="UniProtKB-SubCell"/>
</dbReference>
<accession>A0AAU9DN62</accession>
<dbReference type="InterPro" id="IPR012902">
    <property type="entry name" value="N_methyl_site"/>
</dbReference>
<evidence type="ECO:0000256" key="4">
    <source>
        <dbReference type="ARBA" id="ARBA00022481"/>
    </source>
</evidence>
<dbReference type="NCBIfam" id="TIGR02532">
    <property type="entry name" value="IV_pilin_GFxxxE"/>
    <property type="match status" value="1"/>
</dbReference>
<sequence>MNQLVNKIKKNHKAPAFTLIEMVIVLFIIGLLMLLILPNLNSQKKKAENKTDNALVTTIQTQVNLYEDDIEKPITLEKLKDAGAISNQQVEQAKKAKIKISADGNVGIEN</sequence>
<dbReference type="Pfam" id="PF07963">
    <property type="entry name" value="N_methyl"/>
    <property type="match status" value="1"/>
</dbReference>
<evidence type="ECO:0000256" key="3">
    <source>
        <dbReference type="ARBA" id="ARBA00022475"/>
    </source>
</evidence>
<reference evidence="11 12" key="1">
    <citation type="journal article" date="2023" name="Microbiol. Spectr.">
        <title>Symbiosis of Carpenter Bees with Uncharacterized Lactic Acid Bacteria Showing NAD Auxotrophy.</title>
        <authorList>
            <person name="Kawasaki S."/>
            <person name="Ozawa K."/>
            <person name="Mori T."/>
            <person name="Yamamoto A."/>
            <person name="Ito M."/>
            <person name="Ohkuma M."/>
            <person name="Sakamoto M."/>
            <person name="Matsutani M."/>
        </authorList>
    </citation>
    <scope>NUCLEOTIDE SEQUENCE [LARGE SCALE GENOMIC DNA]</scope>
    <source>
        <strain evidence="11 12">KimC2</strain>
    </source>
</reference>
<evidence type="ECO:0000313" key="12">
    <source>
        <dbReference type="Proteomes" id="UP001321804"/>
    </source>
</evidence>
<evidence type="ECO:0000256" key="1">
    <source>
        <dbReference type="ARBA" id="ARBA00004162"/>
    </source>
</evidence>
<organism evidence="11 12">
    <name type="scientific">Xylocopilactobacillus apis</name>
    <dbReference type="NCBI Taxonomy" id="2932183"/>
    <lineage>
        <taxon>Bacteria</taxon>
        <taxon>Bacillati</taxon>
        <taxon>Bacillota</taxon>
        <taxon>Bacilli</taxon>
        <taxon>Lactobacillales</taxon>
        <taxon>Lactobacillaceae</taxon>
        <taxon>Xylocopilactobacillus</taxon>
    </lineage>
</organism>
<dbReference type="InterPro" id="IPR045584">
    <property type="entry name" value="Pilin-like"/>
</dbReference>
<dbReference type="NCBIfam" id="NF040999">
    <property type="entry name" value="pilin_ComGC"/>
    <property type="match status" value="1"/>
</dbReference>
<evidence type="ECO:0000256" key="5">
    <source>
        <dbReference type="ARBA" id="ARBA00022692"/>
    </source>
</evidence>
<dbReference type="RefSeq" id="WP_317698301.1">
    <property type="nucleotide sequence ID" value="NZ_AP026801.1"/>
</dbReference>
<evidence type="ECO:0000313" key="11">
    <source>
        <dbReference type="EMBL" id="BDR56378.1"/>
    </source>
</evidence>